<evidence type="ECO:0000313" key="3">
    <source>
        <dbReference type="Proteomes" id="UP000288216"/>
    </source>
</evidence>
<keyword evidence="3" id="KW-1185">Reference proteome</keyword>
<proteinExistence type="predicted"/>
<reference evidence="2 3" key="1">
    <citation type="journal article" date="2018" name="Nat. Ecol. Evol.">
        <title>Shark genomes provide insights into elasmobranch evolution and the origin of vertebrates.</title>
        <authorList>
            <person name="Hara Y"/>
            <person name="Yamaguchi K"/>
            <person name="Onimaru K"/>
            <person name="Kadota M"/>
            <person name="Koyanagi M"/>
            <person name="Keeley SD"/>
            <person name="Tatsumi K"/>
            <person name="Tanaka K"/>
            <person name="Motone F"/>
            <person name="Kageyama Y"/>
            <person name="Nozu R"/>
            <person name="Adachi N"/>
            <person name="Nishimura O"/>
            <person name="Nakagawa R"/>
            <person name="Tanegashima C"/>
            <person name="Kiyatake I"/>
            <person name="Matsumoto R"/>
            <person name="Murakumo K"/>
            <person name="Nishida K"/>
            <person name="Terakita A"/>
            <person name="Kuratani S"/>
            <person name="Sato K"/>
            <person name="Hyodo S Kuraku.S."/>
        </authorList>
    </citation>
    <scope>NUCLEOTIDE SEQUENCE [LARGE SCALE GENOMIC DNA]</scope>
</reference>
<organism evidence="2 3">
    <name type="scientific">Scyliorhinus torazame</name>
    <name type="common">Cloudy catshark</name>
    <name type="synonym">Catulus torazame</name>
    <dbReference type="NCBI Taxonomy" id="75743"/>
    <lineage>
        <taxon>Eukaryota</taxon>
        <taxon>Metazoa</taxon>
        <taxon>Chordata</taxon>
        <taxon>Craniata</taxon>
        <taxon>Vertebrata</taxon>
        <taxon>Chondrichthyes</taxon>
        <taxon>Elasmobranchii</taxon>
        <taxon>Galeomorphii</taxon>
        <taxon>Galeoidea</taxon>
        <taxon>Carcharhiniformes</taxon>
        <taxon>Scyliorhinidae</taxon>
        <taxon>Scyliorhinus</taxon>
    </lineage>
</organism>
<feature type="region of interest" description="Disordered" evidence="1">
    <location>
        <begin position="1"/>
        <end position="83"/>
    </location>
</feature>
<gene>
    <name evidence="2" type="ORF">scyTo_0022110</name>
</gene>
<accession>A0A401Q6Q0</accession>
<name>A0A401Q6Q0_SCYTO</name>
<dbReference type="Proteomes" id="UP000288216">
    <property type="component" value="Unassembled WGS sequence"/>
</dbReference>
<sequence length="83" mass="9123">MEARQAGSRMSMSLAADTSETRSKSSAEGSDEALAQDGSWEHNEQEAEDAALRVLWQSGHGHSDPDMEYESSLEEQDHVVDNI</sequence>
<evidence type="ECO:0000313" key="2">
    <source>
        <dbReference type="EMBL" id="GCB81050.1"/>
    </source>
</evidence>
<dbReference type="AlphaFoldDB" id="A0A401Q6Q0"/>
<evidence type="ECO:0000256" key="1">
    <source>
        <dbReference type="SAM" id="MobiDB-lite"/>
    </source>
</evidence>
<dbReference type="EMBL" id="BFAA01021261">
    <property type="protein sequence ID" value="GCB81050.1"/>
    <property type="molecule type" value="Genomic_DNA"/>
</dbReference>
<comment type="caution">
    <text evidence="2">The sequence shown here is derived from an EMBL/GenBank/DDBJ whole genome shotgun (WGS) entry which is preliminary data.</text>
</comment>
<protein>
    <submittedName>
        <fullName evidence="2">Uncharacterized protein</fullName>
    </submittedName>
</protein>